<dbReference type="Gene3D" id="3.30.200.20">
    <property type="entry name" value="Phosphorylase Kinase, domain 1"/>
    <property type="match status" value="1"/>
</dbReference>
<dbReference type="PROSITE" id="PS00107">
    <property type="entry name" value="PROTEIN_KINASE_ATP"/>
    <property type="match status" value="1"/>
</dbReference>
<dbReference type="Gramene" id="Manes.14G024800.1.v8.1">
    <property type="protein sequence ID" value="Manes.14G024800.1.v8.1.CDS"/>
    <property type="gene ID" value="Manes.14G024800.v8.1"/>
</dbReference>
<dbReference type="GO" id="GO:0061630">
    <property type="term" value="F:ubiquitin protein ligase activity"/>
    <property type="evidence" value="ECO:0007669"/>
    <property type="project" value="UniProtKB-EC"/>
</dbReference>
<dbReference type="InterPro" id="IPR001245">
    <property type="entry name" value="Ser-Thr/Tyr_kinase_cat_dom"/>
</dbReference>
<dbReference type="InterPro" id="IPR003613">
    <property type="entry name" value="Ubox_domain"/>
</dbReference>
<dbReference type="SUPFAM" id="SSF52402">
    <property type="entry name" value="Adenine nucleotide alpha hydrolases-like"/>
    <property type="match status" value="1"/>
</dbReference>
<dbReference type="STRING" id="3983.A0A2C9UI59"/>
<feature type="binding site" evidence="7">
    <location>
        <position position="473"/>
    </location>
    <ligand>
        <name>ATP</name>
        <dbReference type="ChEBI" id="CHEBI:30616"/>
    </ligand>
</feature>
<reference evidence="12" key="1">
    <citation type="journal article" date="2016" name="Nat. Biotechnol.">
        <title>Sequencing wild and cultivated cassava and related species reveals extensive interspecific hybridization and genetic diversity.</title>
        <authorList>
            <person name="Bredeson J.V."/>
            <person name="Lyons J.B."/>
            <person name="Prochnik S.E."/>
            <person name="Wu G.A."/>
            <person name="Ha C.M."/>
            <person name="Edsinger-Gonzales E."/>
            <person name="Grimwood J."/>
            <person name="Schmutz J."/>
            <person name="Rabbi I.Y."/>
            <person name="Egesi C."/>
            <person name="Nauluvula P."/>
            <person name="Lebot V."/>
            <person name="Ndunguru J."/>
            <person name="Mkamilo G."/>
            <person name="Bart R.S."/>
            <person name="Setter T.L."/>
            <person name="Gleadow R.M."/>
            <person name="Kulakow P."/>
            <person name="Ferguson M.E."/>
            <person name="Rounsley S."/>
            <person name="Rokhsar D.S."/>
        </authorList>
    </citation>
    <scope>NUCLEOTIDE SEQUENCE [LARGE SCALE GENOMIC DNA]</scope>
    <source>
        <strain evidence="12">cv. AM560-2</strain>
    </source>
</reference>
<feature type="coiled-coil region" evidence="8">
    <location>
        <begin position="328"/>
        <end position="422"/>
    </location>
</feature>
<dbReference type="InterPro" id="IPR000719">
    <property type="entry name" value="Prot_kinase_dom"/>
</dbReference>
<gene>
    <name evidence="11" type="ORF">MANES_14G024800v8</name>
</gene>
<dbReference type="InterPro" id="IPR011009">
    <property type="entry name" value="Kinase-like_dom_sf"/>
</dbReference>
<dbReference type="CDD" id="cd01989">
    <property type="entry name" value="USP_STK_Ubox_N"/>
    <property type="match status" value="1"/>
</dbReference>
<keyword evidence="5" id="KW-0808">Transferase</keyword>
<sequence>MGSIDGIMELKAYDVEDTIFVAVGKNVEKSKTTLFWAVQSFAGKKICVLHVQQSDNAVSLTDPKLAVTKPKQDMFRAFHELEKEKMHDVLNQYCLILALEGVRTDKVWIEMDNIEKGIVELIARYNIRWLVMGAAADKYYSEKLEGIKSKKAMFVHQHAPISCHIWFVCKGCLIYTSTNENRDGRKDSLEAEVGLPLLLLNSESEVKQAEHLTLGSYKQTHSSLDDDDWEEIEGFNFHCAVHSSQSSNIVLRTSKMVPFQTDKEEKNRGLTTENTCYILEQAILDAKDSKQKAFEEAVKRWKEEDDAMEAKCKAKALENLCVKEMSLRKEMEGVLAREKEEIERTKDQCDEFMKELQVVQEQKSALESHLAESNRNVKDLEEKIISAVELLISYKERRDAARREYENAIREANRLKKLAKVEATSFCRSEILEFSFMEINEATQQLDPSWRIGEGRYGNVYKGILRHVHVAIKMLPSYGYQSQLDFQNGVEVLCRVRHPHLVTLIGTCLESRSLVYEYVRNGSLEDYLECKNKRLPLPWKSRIHVATEICSALIFLHSNKPCIIHGNLKPSKILLDANSVSKLNDFGISYLISRGERVGDTIPVSNKSNPNLTSAYADPEYLETGMLTPESDVYSFGIILLRLLTGRPVAGLVKDVKCALEKENLGAVLDCCSGEWPVGQAELLAKLALNCCENNRLNRPDLVSEIWSVLEPLRASCTDSGPCTGSKDLHCIPSHFVCPIFQEVMKDPQIAADGFTYDAEAIRGWLKSGHNTSPMTNLKLAHCNLLPNHALHQAIQEWRQ</sequence>
<dbReference type="UniPathway" id="UPA00143"/>
<dbReference type="CDD" id="cd16655">
    <property type="entry name" value="RING-Ubox_WDSUB1-like"/>
    <property type="match status" value="1"/>
</dbReference>
<dbReference type="AlphaFoldDB" id="A0A2C9UI59"/>
<dbReference type="PANTHER" id="PTHR45647">
    <property type="entry name" value="OS02G0152300 PROTEIN"/>
    <property type="match status" value="1"/>
</dbReference>
<comment type="catalytic activity">
    <reaction evidence="1">
        <text>S-ubiquitinyl-[E2 ubiquitin-conjugating enzyme]-L-cysteine + [acceptor protein]-L-lysine = [E2 ubiquitin-conjugating enzyme]-L-cysteine + N(6)-ubiquitinyl-[acceptor protein]-L-lysine.</text>
        <dbReference type="EC" id="2.3.2.27"/>
    </reaction>
</comment>
<dbReference type="GO" id="GO:0005524">
    <property type="term" value="F:ATP binding"/>
    <property type="evidence" value="ECO:0007669"/>
    <property type="project" value="UniProtKB-UniRule"/>
</dbReference>
<evidence type="ECO:0000256" key="2">
    <source>
        <dbReference type="ARBA" id="ARBA00003861"/>
    </source>
</evidence>
<dbReference type="Gene3D" id="3.40.50.620">
    <property type="entry name" value="HUPs"/>
    <property type="match status" value="1"/>
</dbReference>
<evidence type="ECO:0000256" key="4">
    <source>
        <dbReference type="ARBA" id="ARBA00012483"/>
    </source>
</evidence>
<keyword evidence="8" id="KW-0175">Coiled coil</keyword>
<dbReference type="SUPFAM" id="SSF56112">
    <property type="entry name" value="Protein kinase-like (PK-like)"/>
    <property type="match status" value="1"/>
</dbReference>
<evidence type="ECO:0000259" key="9">
    <source>
        <dbReference type="PROSITE" id="PS50011"/>
    </source>
</evidence>
<comment type="function">
    <text evidence="2">Functions as an E3 ubiquitin ligase.</text>
</comment>
<evidence type="ECO:0000259" key="10">
    <source>
        <dbReference type="PROSITE" id="PS51698"/>
    </source>
</evidence>
<organism evidence="11 12">
    <name type="scientific">Manihot esculenta</name>
    <name type="common">Cassava</name>
    <name type="synonym">Jatropha manihot</name>
    <dbReference type="NCBI Taxonomy" id="3983"/>
    <lineage>
        <taxon>Eukaryota</taxon>
        <taxon>Viridiplantae</taxon>
        <taxon>Streptophyta</taxon>
        <taxon>Embryophyta</taxon>
        <taxon>Tracheophyta</taxon>
        <taxon>Spermatophyta</taxon>
        <taxon>Magnoliopsida</taxon>
        <taxon>eudicotyledons</taxon>
        <taxon>Gunneridae</taxon>
        <taxon>Pentapetalae</taxon>
        <taxon>rosids</taxon>
        <taxon>fabids</taxon>
        <taxon>Malpighiales</taxon>
        <taxon>Euphorbiaceae</taxon>
        <taxon>Crotonoideae</taxon>
        <taxon>Manihoteae</taxon>
        <taxon>Manihot</taxon>
    </lineage>
</organism>
<keyword evidence="7" id="KW-0547">Nucleotide-binding</keyword>
<dbReference type="GO" id="GO:0004672">
    <property type="term" value="F:protein kinase activity"/>
    <property type="evidence" value="ECO:0007669"/>
    <property type="project" value="InterPro"/>
</dbReference>
<evidence type="ECO:0000256" key="6">
    <source>
        <dbReference type="ARBA" id="ARBA00022786"/>
    </source>
</evidence>
<feature type="domain" description="U-box" evidence="10">
    <location>
        <begin position="731"/>
        <end position="800"/>
    </location>
</feature>
<dbReference type="Pfam" id="PF07714">
    <property type="entry name" value="PK_Tyr_Ser-Thr"/>
    <property type="match status" value="1"/>
</dbReference>
<dbReference type="InterPro" id="IPR013083">
    <property type="entry name" value="Znf_RING/FYVE/PHD"/>
</dbReference>
<evidence type="ECO:0000256" key="8">
    <source>
        <dbReference type="SAM" id="Coils"/>
    </source>
</evidence>
<protein>
    <recommendedName>
        <fullName evidence="4">RING-type E3 ubiquitin transferase</fullName>
        <ecNumber evidence="4">2.3.2.27</ecNumber>
    </recommendedName>
</protein>
<comment type="caution">
    <text evidence="11">The sequence shown here is derived from an EMBL/GenBank/DDBJ whole genome shotgun (WGS) entry which is preliminary data.</text>
</comment>
<evidence type="ECO:0000256" key="1">
    <source>
        <dbReference type="ARBA" id="ARBA00000900"/>
    </source>
</evidence>
<dbReference type="Pfam" id="PF04564">
    <property type="entry name" value="U-box"/>
    <property type="match status" value="1"/>
</dbReference>
<dbReference type="PANTHER" id="PTHR45647:SF22">
    <property type="entry name" value="U-BOX DOMAIN-CONTAINING PROTEIN 32"/>
    <property type="match status" value="1"/>
</dbReference>
<dbReference type="Proteomes" id="UP000091857">
    <property type="component" value="Chromosome 14"/>
</dbReference>
<proteinExistence type="predicted"/>
<dbReference type="EC" id="2.3.2.27" evidence="4"/>
<dbReference type="Gene3D" id="3.30.40.10">
    <property type="entry name" value="Zinc/RING finger domain, C3HC4 (zinc finger)"/>
    <property type="match status" value="1"/>
</dbReference>
<evidence type="ECO:0000256" key="7">
    <source>
        <dbReference type="PROSITE-ProRule" id="PRU10141"/>
    </source>
</evidence>
<dbReference type="OrthoDB" id="4062651at2759"/>
<comment type="pathway">
    <text evidence="3">Protein modification; protein ubiquitination.</text>
</comment>
<dbReference type="PROSITE" id="PS50011">
    <property type="entry name" value="PROTEIN_KINASE_DOM"/>
    <property type="match status" value="1"/>
</dbReference>
<accession>A0A2C9UI59</accession>
<dbReference type="InterPro" id="IPR014729">
    <property type="entry name" value="Rossmann-like_a/b/a_fold"/>
</dbReference>
<keyword evidence="7" id="KW-0067">ATP-binding</keyword>
<evidence type="ECO:0000313" key="11">
    <source>
        <dbReference type="EMBL" id="OAY30363.1"/>
    </source>
</evidence>
<name>A0A2C9UI59_MANES</name>
<dbReference type="SUPFAM" id="SSF57850">
    <property type="entry name" value="RING/U-box"/>
    <property type="match status" value="1"/>
</dbReference>
<dbReference type="GO" id="GO:0016567">
    <property type="term" value="P:protein ubiquitination"/>
    <property type="evidence" value="ECO:0007669"/>
    <property type="project" value="UniProtKB-UniPathway"/>
</dbReference>
<dbReference type="InterPro" id="IPR051348">
    <property type="entry name" value="U-box_ubiquitin_ligases"/>
</dbReference>
<dbReference type="InterPro" id="IPR017441">
    <property type="entry name" value="Protein_kinase_ATP_BS"/>
</dbReference>
<feature type="domain" description="Protein kinase" evidence="9">
    <location>
        <begin position="446"/>
        <end position="714"/>
    </location>
</feature>
<dbReference type="SMART" id="SM00504">
    <property type="entry name" value="Ubox"/>
    <property type="match status" value="1"/>
</dbReference>
<dbReference type="PROSITE" id="PS51698">
    <property type="entry name" value="U_BOX"/>
    <property type="match status" value="1"/>
</dbReference>
<evidence type="ECO:0000256" key="5">
    <source>
        <dbReference type="ARBA" id="ARBA00022679"/>
    </source>
</evidence>
<dbReference type="EMBL" id="CM004400">
    <property type="protein sequence ID" value="OAY30363.1"/>
    <property type="molecule type" value="Genomic_DNA"/>
</dbReference>
<evidence type="ECO:0000313" key="12">
    <source>
        <dbReference type="Proteomes" id="UP000091857"/>
    </source>
</evidence>
<dbReference type="Gene3D" id="1.10.510.10">
    <property type="entry name" value="Transferase(Phosphotransferase) domain 1"/>
    <property type="match status" value="1"/>
</dbReference>
<keyword evidence="12" id="KW-1185">Reference proteome</keyword>
<keyword evidence="6" id="KW-0833">Ubl conjugation pathway</keyword>
<evidence type="ECO:0000256" key="3">
    <source>
        <dbReference type="ARBA" id="ARBA00004906"/>
    </source>
</evidence>